<dbReference type="EMBL" id="UPPP01000090">
    <property type="protein sequence ID" value="VBB08417.1"/>
    <property type="molecule type" value="Genomic_DNA"/>
</dbReference>
<dbReference type="CDD" id="cd00093">
    <property type="entry name" value="HTH_XRE"/>
    <property type="match status" value="1"/>
</dbReference>
<name>A0A498RBX3_9FIRM</name>
<dbReference type="SMART" id="SM00530">
    <property type="entry name" value="HTH_XRE"/>
    <property type="match status" value="1"/>
</dbReference>
<dbReference type="PANTHER" id="PTHR46797:SF1">
    <property type="entry name" value="METHYLPHOSPHONATE SYNTHASE"/>
    <property type="match status" value="1"/>
</dbReference>
<dbReference type="Gene3D" id="1.10.260.40">
    <property type="entry name" value="lambda repressor-like DNA-binding domains"/>
    <property type="match status" value="1"/>
</dbReference>
<dbReference type="InterPro" id="IPR050807">
    <property type="entry name" value="TransReg_Diox_bact_type"/>
</dbReference>
<evidence type="ECO:0000256" key="1">
    <source>
        <dbReference type="ARBA" id="ARBA00023125"/>
    </source>
</evidence>
<gene>
    <name evidence="3" type="ORF">LUCI_3689</name>
</gene>
<protein>
    <recommendedName>
        <fullName evidence="2">HTH cro/C1-type domain-containing protein</fullName>
    </recommendedName>
</protein>
<evidence type="ECO:0000313" key="3">
    <source>
        <dbReference type="EMBL" id="VBB08417.1"/>
    </source>
</evidence>
<proteinExistence type="predicted"/>
<accession>A0A498RBX3</accession>
<reference evidence="3 4" key="1">
    <citation type="submission" date="2018-06" db="EMBL/GenBank/DDBJ databases">
        <authorList>
            <person name="Strepis N."/>
        </authorList>
    </citation>
    <scope>NUCLEOTIDE SEQUENCE [LARGE SCALE GENOMIC DNA]</scope>
    <source>
        <strain evidence="3">LUCI</strain>
    </source>
</reference>
<sequence>MKFQGDKLRQLRKAKSLSMLDVVELTGISQSTLSDIENNKKNPRPATVERLCQGLKVKEEYFYIDDAVLPTELLPNMPEETRKFIFSDDNVPYIVLSEKAKKSGISPKTLEKMIELLAGENKK</sequence>
<dbReference type="Pfam" id="PF01381">
    <property type="entry name" value="HTH_3"/>
    <property type="match status" value="1"/>
</dbReference>
<dbReference type="GO" id="GO:0003677">
    <property type="term" value="F:DNA binding"/>
    <property type="evidence" value="ECO:0007669"/>
    <property type="project" value="UniProtKB-KW"/>
</dbReference>
<dbReference type="Proteomes" id="UP000277811">
    <property type="component" value="Unassembled WGS sequence"/>
</dbReference>
<evidence type="ECO:0000259" key="2">
    <source>
        <dbReference type="PROSITE" id="PS50943"/>
    </source>
</evidence>
<dbReference type="AlphaFoldDB" id="A0A498RBX3"/>
<dbReference type="GO" id="GO:0005829">
    <property type="term" value="C:cytosol"/>
    <property type="evidence" value="ECO:0007669"/>
    <property type="project" value="TreeGrafter"/>
</dbReference>
<dbReference type="InterPro" id="IPR001387">
    <property type="entry name" value="Cro/C1-type_HTH"/>
</dbReference>
<dbReference type="PROSITE" id="PS50943">
    <property type="entry name" value="HTH_CROC1"/>
    <property type="match status" value="1"/>
</dbReference>
<feature type="domain" description="HTH cro/C1-type" evidence="2">
    <location>
        <begin position="8"/>
        <end position="62"/>
    </location>
</feature>
<dbReference type="GO" id="GO:0003700">
    <property type="term" value="F:DNA-binding transcription factor activity"/>
    <property type="evidence" value="ECO:0007669"/>
    <property type="project" value="TreeGrafter"/>
</dbReference>
<keyword evidence="4" id="KW-1185">Reference proteome</keyword>
<evidence type="ECO:0000313" key="4">
    <source>
        <dbReference type="Proteomes" id="UP000277811"/>
    </source>
</evidence>
<dbReference type="OrthoDB" id="1625599at2"/>
<dbReference type="PANTHER" id="PTHR46797">
    <property type="entry name" value="HTH-TYPE TRANSCRIPTIONAL REGULATOR"/>
    <property type="match status" value="1"/>
</dbReference>
<dbReference type="SUPFAM" id="SSF47413">
    <property type="entry name" value="lambda repressor-like DNA-binding domains"/>
    <property type="match status" value="1"/>
</dbReference>
<dbReference type="InterPro" id="IPR010982">
    <property type="entry name" value="Lambda_DNA-bd_dom_sf"/>
</dbReference>
<dbReference type="RefSeq" id="WP_122629286.1">
    <property type="nucleotide sequence ID" value="NZ_UPPP01000090.1"/>
</dbReference>
<organism evidence="3 4">
    <name type="scientific">Lucifera butyrica</name>
    <dbReference type="NCBI Taxonomy" id="1351585"/>
    <lineage>
        <taxon>Bacteria</taxon>
        <taxon>Bacillati</taxon>
        <taxon>Bacillota</taxon>
        <taxon>Negativicutes</taxon>
        <taxon>Veillonellales</taxon>
        <taxon>Veillonellaceae</taxon>
        <taxon>Lucifera</taxon>
    </lineage>
</organism>
<keyword evidence="1" id="KW-0238">DNA-binding</keyword>